<dbReference type="Pfam" id="PF00989">
    <property type="entry name" value="PAS"/>
    <property type="match status" value="1"/>
</dbReference>
<evidence type="ECO:0000259" key="13">
    <source>
        <dbReference type="PROSITE" id="PS50110"/>
    </source>
</evidence>
<dbReference type="Pfam" id="PF08447">
    <property type="entry name" value="PAS_3"/>
    <property type="match status" value="1"/>
</dbReference>
<dbReference type="InterPro" id="IPR011006">
    <property type="entry name" value="CheY-like_superfamily"/>
</dbReference>
<dbReference type="SUPFAM" id="SSF55781">
    <property type="entry name" value="GAF domain-like"/>
    <property type="match status" value="1"/>
</dbReference>
<keyword evidence="6" id="KW-0418">Kinase</keyword>
<dbReference type="InterPro" id="IPR001610">
    <property type="entry name" value="PAC"/>
</dbReference>
<comment type="catalytic activity">
    <reaction evidence="1">
        <text>ATP + protein L-histidine = ADP + protein N-phospho-L-histidine.</text>
        <dbReference type="EC" id="2.7.13.3"/>
    </reaction>
</comment>
<evidence type="ECO:0000256" key="1">
    <source>
        <dbReference type="ARBA" id="ARBA00000085"/>
    </source>
</evidence>
<dbReference type="PRINTS" id="PR00344">
    <property type="entry name" value="BCTRLSENSOR"/>
</dbReference>
<feature type="modified residue" description="4-aspartylphosphate" evidence="9">
    <location>
        <position position="1039"/>
    </location>
</feature>
<dbReference type="InterPro" id="IPR003594">
    <property type="entry name" value="HATPase_dom"/>
</dbReference>
<dbReference type="Pfam" id="PF08448">
    <property type="entry name" value="PAS_4"/>
    <property type="match status" value="1"/>
</dbReference>
<evidence type="ECO:0000256" key="2">
    <source>
        <dbReference type="ARBA" id="ARBA00012438"/>
    </source>
</evidence>
<dbReference type="InterPro" id="IPR004358">
    <property type="entry name" value="Sig_transdc_His_kin-like_C"/>
</dbReference>
<keyword evidence="3 9" id="KW-0597">Phosphoprotein</keyword>
<feature type="domain" description="PAS" evidence="14">
    <location>
        <begin position="348"/>
        <end position="424"/>
    </location>
</feature>
<accession>A0ABV6YDZ6</accession>
<dbReference type="InterPro" id="IPR000014">
    <property type="entry name" value="PAS"/>
</dbReference>
<dbReference type="PANTHER" id="PTHR43065:SF49">
    <property type="entry name" value="HISTIDINE KINASE"/>
    <property type="match status" value="1"/>
</dbReference>
<keyword evidence="10" id="KW-0175">Coiled coil</keyword>
<feature type="region of interest" description="Disordered" evidence="11">
    <location>
        <begin position="961"/>
        <end position="984"/>
    </location>
</feature>
<dbReference type="InterPro" id="IPR013655">
    <property type="entry name" value="PAS_fold_3"/>
</dbReference>
<evidence type="ECO:0000256" key="9">
    <source>
        <dbReference type="PROSITE-ProRule" id="PRU00169"/>
    </source>
</evidence>
<dbReference type="SUPFAM" id="SSF55874">
    <property type="entry name" value="ATPase domain of HSP90 chaperone/DNA topoisomerase II/histidine kinase"/>
    <property type="match status" value="1"/>
</dbReference>
<comment type="caution">
    <text evidence="16">The sequence shown here is derived from an EMBL/GenBank/DDBJ whole genome shotgun (WGS) entry which is preliminary data.</text>
</comment>
<dbReference type="Pfam" id="PF00512">
    <property type="entry name" value="HisKA"/>
    <property type="match status" value="1"/>
</dbReference>
<feature type="domain" description="Response regulatory" evidence="13">
    <location>
        <begin position="988"/>
        <end position="1101"/>
    </location>
</feature>
<dbReference type="Gene3D" id="3.30.450.40">
    <property type="match status" value="1"/>
</dbReference>
<dbReference type="InterPro" id="IPR013767">
    <property type="entry name" value="PAS_fold"/>
</dbReference>
<dbReference type="Gene3D" id="3.40.50.2300">
    <property type="match status" value="1"/>
</dbReference>
<feature type="coiled-coil region" evidence="10">
    <location>
        <begin position="6"/>
        <end position="33"/>
    </location>
</feature>
<dbReference type="InterPro" id="IPR005467">
    <property type="entry name" value="His_kinase_dom"/>
</dbReference>
<dbReference type="Pfam" id="PF00072">
    <property type="entry name" value="Response_reg"/>
    <property type="match status" value="1"/>
</dbReference>
<dbReference type="InterPro" id="IPR000700">
    <property type="entry name" value="PAS-assoc_C"/>
</dbReference>
<feature type="domain" description="PAS" evidence="14">
    <location>
        <begin position="468"/>
        <end position="538"/>
    </location>
</feature>
<keyword evidence="4" id="KW-0808">Transferase</keyword>
<dbReference type="SMART" id="SM00388">
    <property type="entry name" value="HisKA"/>
    <property type="match status" value="1"/>
</dbReference>
<keyword evidence="5" id="KW-0547">Nucleotide-binding</keyword>
<dbReference type="SMART" id="SM00091">
    <property type="entry name" value="PAS"/>
    <property type="match status" value="4"/>
</dbReference>
<keyword evidence="17" id="KW-1185">Reference proteome</keyword>
<dbReference type="InterPro" id="IPR001789">
    <property type="entry name" value="Sig_transdc_resp-reg_receiver"/>
</dbReference>
<evidence type="ECO:0000256" key="10">
    <source>
        <dbReference type="SAM" id="Coils"/>
    </source>
</evidence>
<evidence type="ECO:0000256" key="5">
    <source>
        <dbReference type="ARBA" id="ARBA00022741"/>
    </source>
</evidence>
<dbReference type="EMBL" id="JBHOMY010000118">
    <property type="protein sequence ID" value="MFC1459513.1"/>
    <property type="molecule type" value="Genomic_DNA"/>
</dbReference>
<dbReference type="CDD" id="cd00082">
    <property type="entry name" value="HisKA"/>
    <property type="match status" value="1"/>
</dbReference>
<dbReference type="PROSITE" id="PS50112">
    <property type="entry name" value="PAS"/>
    <property type="match status" value="4"/>
</dbReference>
<keyword evidence="7" id="KW-0067">ATP-binding</keyword>
<reference evidence="16 17" key="1">
    <citation type="submission" date="2024-09" db="EMBL/GenBank/DDBJ databases">
        <title>Nodulacao em especies de Leguminosae Basais da Amazonia e Caracterizacao dos Rizobios e Bacterias Associadas aos Nodulos.</title>
        <authorList>
            <person name="Jambeiro I.C.A."/>
            <person name="Lopes I.S."/>
            <person name="Aguiar E.R.G.R."/>
            <person name="Santos A.F.J."/>
            <person name="Dos Santos J.M.F."/>
            <person name="Gross E."/>
        </authorList>
    </citation>
    <scope>NUCLEOTIDE SEQUENCE [LARGE SCALE GENOMIC DNA]</scope>
    <source>
        <strain evidence="16 17">BRUESC1165</strain>
    </source>
</reference>
<evidence type="ECO:0000259" key="14">
    <source>
        <dbReference type="PROSITE" id="PS50112"/>
    </source>
</evidence>
<dbReference type="InterPro" id="IPR036097">
    <property type="entry name" value="HisK_dim/P_sf"/>
</dbReference>
<feature type="domain" description="Histidine kinase" evidence="12">
    <location>
        <begin position="743"/>
        <end position="964"/>
    </location>
</feature>
<dbReference type="InterPro" id="IPR036890">
    <property type="entry name" value="HATPase_C_sf"/>
</dbReference>
<dbReference type="InterPro" id="IPR003661">
    <property type="entry name" value="HisK_dim/P_dom"/>
</dbReference>
<gene>
    <name evidence="16" type="ORF">ACETIH_23010</name>
</gene>
<evidence type="ECO:0000313" key="17">
    <source>
        <dbReference type="Proteomes" id="UP001593940"/>
    </source>
</evidence>
<dbReference type="PROSITE" id="PS50110">
    <property type="entry name" value="RESPONSE_REGULATORY"/>
    <property type="match status" value="1"/>
</dbReference>
<dbReference type="PROSITE" id="PS50113">
    <property type="entry name" value="PAC"/>
    <property type="match status" value="1"/>
</dbReference>
<feature type="domain" description="PAS" evidence="14">
    <location>
        <begin position="614"/>
        <end position="675"/>
    </location>
</feature>
<dbReference type="Gene3D" id="3.30.565.10">
    <property type="entry name" value="Histidine kinase-like ATPase, C-terminal domain"/>
    <property type="match status" value="1"/>
</dbReference>
<dbReference type="SUPFAM" id="SSF47384">
    <property type="entry name" value="Homodimeric domain of signal transducing histidine kinase"/>
    <property type="match status" value="1"/>
</dbReference>
<feature type="domain" description="PAS" evidence="14">
    <location>
        <begin position="55"/>
        <end position="106"/>
    </location>
</feature>
<dbReference type="SMART" id="SM00387">
    <property type="entry name" value="HATPase_c"/>
    <property type="match status" value="1"/>
</dbReference>
<sequence>MQPQERESPIDELRELRRQNAELRAELARLRDSRASVLTWADEVPSVPVQREELILESATGYAIFTMDTDGLLSSWNEGARLIHGWSEDEVLGRHARLIYTPEDQETGVPEEEMRVASARGSAENERWHVRKDGSRFFATGLLMPLRDGSGGFVKILRNRTEQLHADRNQLRRLEQMKALAEAARTIMGAVDLTTTLDAITVAARNIVGAHQAICSTTQGADWSQAITAVSLSDKYAGWRSYDKLPDGSGIYAWICEGNRTVRMTQTELEAHPQWRAFSKHPSEHLPMRGWLVTALVGHDGRNLGLLQLSDKIEGDFDEVDEAIVVQLAQLAASAIERVQAGEELRRSEERLRGAFAISTVGVLFWGTGFGLTETNDAFLGMTGFSREEALGKTWQELTPEEFHPASWRAVEQVTTLGEATPYEKQYFRKDGSRWWGLFAPRKVGDEVVEFVLDITDRRNAEQSLRESEARFRAAVDAVQGVLWTNNARGEMAGEQPGWAALTGQTYEEYQGFGWAKTVHPDDAEATVAAWTEAVRERRPFLFEHRVRRHDGVWRLFSIRAVPAFDASGEIREWVGVHTDITELRARENELRELNATLEQRVCQAIAERDRTWNNSQDLLLVLDMRGILHATNPAWSTLLGWAPEELAGRHYLDFVHPDDHGAARAALASASHGPLSSSALRSRHRDGSYRWIAWVAAPEGDLIYASGRDVTEERRKEEALTTAQEALRQAQKMEAIGQLTGGVAHDFNNLLTIIRSSVDFLRRPDLPDERRRRYVDAISDTVDRASKLTRQLLAFARRQALKPEVFDIADRMRGITDMLGTIVGSRVRIVTEIECERCHVEADASQFETALVNMAVNARDAMDGEGTLTLRVEGLSHLPPIRGHSGGSGDFAAISVSDTGSGIPADQLPHIFEPFFTTKEVGKGTGLGLSQVYGFAKQSGGDVAVRSEVGRGTTFTLYLPRVDADPDGEDDDVTSGPEPAEHGRGRRVLLVEDNVDVGRFSTQTLQDLGYETTWATNGEEALKVLEETGAGFDVVFSDVVMPGMGGVELGQEIRRRYPGLPVVLTSGYSHVLAEENRHGFELLHKPYAADELSRVLRRVTQRRRHRDR</sequence>
<dbReference type="Gene3D" id="3.30.450.20">
    <property type="entry name" value="PAS domain"/>
    <property type="match status" value="4"/>
</dbReference>
<dbReference type="InterPro" id="IPR013656">
    <property type="entry name" value="PAS_4"/>
</dbReference>
<evidence type="ECO:0000256" key="3">
    <source>
        <dbReference type="ARBA" id="ARBA00022553"/>
    </source>
</evidence>
<dbReference type="Pfam" id="PF13185">
    <property type="entry name" value="GAF_2"/>
    <property type="match status" value="1"/>
</dbReference>
<dbReference type="NCBIfam" id="TIGR00229">
    <property type="entry name" value="sensory_box"/>
    <property type="match status" value="4"/>
</dbReference>
<dbReference type="PANTHER" id="PTHR43065">
    <property type="entry name" value="SENSOR HISTIDINE KINASE"/>
    <property type="match status" value="1"/>
</dbReference>
<organism evidence="16 17">
    <name type="scientific">Microvirga arabica</name>
    <dbReference type="NCBI Taxonomy" id="1128671"/>
    <lineage>
        <taxon>Bacteria</taxon>
        <taxon>Pseudomonadati</taxon>
        <taxon>Pseudomonadota</taxon>
        <taxon>Alphaproteobacteria</taxon>
        <taxon>Hyphomicrobiales</taxon>
        <taxon>Methylobacteriaceae</taxon>
        <taxon>Microvirga</taxon>
    </lineage>
</organism>
<dbReference type="SMART" id="SM00065">
    <property type="entry name" value="GAF"/>
    <property type="match status" value="1"/>
</dbReference>
<name>A0ABV6YDZ6_9HYPH</name>
<evidence type="ECO:0000256" key="6">
    <source>
        <dbReference type="ARBA" id="ARBA00022777"/>
    </source>
</evidence>
<dbReference type="SMART" id="SM00086">
    <property type="entry name" value="PAC"/>
    <property type="match status" value="3"/>
</dbReference>
<feature type="domain" description="PAC" evidence="15">
    <location>
        <begin position="541"/>
        <end position="593"/>
    </location>
</feature>
<dbReference type="PROSITE" id="PS50109">
    <property type="entry name" value="HIS_KIN"/>
    <property type="match status" value="1"/>
</dbReference>
<dbReference type="Pfam" id="PF13426">
    <property type="entry name" value="PAS_9"/>
    <property type="match status" value="1"/>
</dbReference>
<dbReference type="SMART" id="SM00448">
    <property type="entry name" value="REC"/>
    <property type="match status" value="1"/>
</dbReference>
<evidence type="ECO:0000259" key="15">
    <source>
        <dbReference type="PROSITE" id="PS50113"/>
    </source>
</evidence>
<dbReference type="SUPFAM" id="SSF55785">
    <property type="entry name" value="PYP-like sensor domain (PAS domain)"/>
    <property type="match status" value="4"/>
</dbReference>
<dbReference type="CDD" id="cd00130">
    <property type="entry name" value="PAS"/>
    <property type="match status" value="4"/>
</dbReference>
<dbReference type="SUPFAM" id="SSF52172">
    <property type="entry name" value="CheY-like"/>
    <property type="match status" value="1"/>
</dbReference>
<evidence type="ECO:0000313" key="16">
    <source>
        <dbReference type="EMBL" id="MFC1459513.1"/>
    </source>
</evidence>
<feature type="coiled-coil region" evidence="10">
    <location>
        <begin position="154"/>
        <end position="184"/>
    </location>
</feature>
<dbReference type="InterPro" id="IPR003018">
    <property type="entry name" value="GAF"/>
</dbReference>
<dbReference type="Gene3D" id="1.10.287.130">
    <property type="match status" value="1"/>
</dbReference>
<keyword evidence="8" id="KW-0902">Two-component regulatory system</keyword>
<dbReference type="Proteomes" id="UP001593940">
    <property type="component" value="Unassembled WGS sequence"/>
</dbReference>
<dbReference type="InterPro" id="IPR035965">
    <property type="entry name" value="PAS-like_dom_sf"/>
</dbReference>
<evidence type="ECO:0000256" key="7">
    <source>
        <dbReference type="ARBA" id="ARBA00022840"/>
    </source>
</evidence>
<dbReference type="EC" id="2.7.13.3" evidence="2"/>
<protein>
    <recommendedName>
        <fullName evidence="2">histidine kinase</fullName>
        <ecNumber evidence="2">2.7.13.3</ecNumber>
    </recommendedName>
</protein>
<dbReference type="Pfam" id="PF02518">
    <property type="entry name" value="HATPase_c"/>
    <property type="match status" value="1"/>
</dbReference>
<evidence type="ECO:0000256" key="8">
    <source>
        <dbReference type="ARBA" id="ARBA00023012"/>
    </source>
</evidence>
<evidence type="ECO:0000256" key="11">
    <source>
        <dbReference type="SAM" id="MobiDB-lite"/>
    </source>
</evidence>
<evidence type="ECO:0000259" key="12">
    <source>
        <dbReference type="PROSITE" id="PS50109"/>
    </source>
</evidence>
<proteinExistence type="predicted"/>
<evidence type="ECO:0000256" key="4">
    <source>
        <dbReference type="ARBA" id="ARBA00022679"/>
    </source>
</evidence>
<dbReference type="RefSeq" id="WP_377031129.1">
    <property type="nucleotide sequence ID" value="NZ_JBHOMY010000118.1"/>
</dbReference>
<dbReference type="InterPro" id="IPR029016">
    <property type="entry name" value="GAF-like_dom_sf"/>
</dbReference>